<evidence type="ECO:0000256" key="1">
    <source>
        <dbReference type="PROSITE-ProRule" id="PRU00339"/>
    </source>
</evidence>
<feature type="domain" description="SH3b" evidence="4">
    <location>
        <begin position="199"/>
        <end position="243"/>
    </location>
</feature>
<dbReference type="AlphaFoldDB" id="A0A1C4AMF7"/>
<dbReference type="InterPro" id="IPR019734">
    <property type="entry name" value="TPR_rpt"/>
</dbReference>
<dbReference type="PROSITE" id="PS50005">
    <property type="entry name" value="TPR"/>
    <property type="match status" value="1"/>
</dbReference>
<dbReference type="Gene3D" id="2.30.30.40">
    <property type="entry name" value="SH3 Domains"/>
    <property type="match status" value="1"/>
</dbReference>
<dbReference type="SMART" id="SM00028">
    <property type="entry name" value="TPR"/>
    <property type="match status" value="2"/>
</dbReference>
<evidence type="ECO:0000313" key="6">
    <source>
        <dbReference type="Proteomes" id="UP000242818"/>
    </source>
</evidence>
<evidence type="ECO:0000256" key="2">
    <source>
        <dbReference type="SAM" id="Phobius"/>
    </source>
</evidence>
<keyword evidence="2" id="KW-0472">Membrane</keyword>
<keyword evidence="2" id="KW-1133">Transmembrane helix</keyword>
<evidence type="ECO:0000259" key="4">
    <source>
        <dbReference type="Pfam" id="PF08239"/>
    </source>
</evidence>
<dbReference type="InterPro" id="IPR011990">
    <property type="entry name" value="TPR-like_helical_dom_sf"/>
</dbReference>
<dbReference type="Proteomes" id="UP000242818">
    <property type="component" value="Unassembled WGS sequence"/>
</dbReference>
<proteinExistence type="predicted"/>
<keyword evidence="1" id="KW-0802">TPR repeat</keyword>
<dbReference type="Pfam" id="PF08239">
    <property type="entry name" value="SH3_3"/>
    <property type="match status" value="1"/>
</dbReference>
<dbReference type="InterPro" id="IPR003646">
    <property type="entry name" value="SH3-like_bac-type"/>
</dbReference>
<dbReference type="RefSeq" id="WP_089709308.1">
    <property type="nucleotide sequence ID" value="NZ_FMAR01000002.1"/>
</dbReference>
<keyword evidence="6" id="KW-1185">Reference proteome</keyword>
<dbReference type="OrthoDB" id="9776208at2"/>
<keyword evidence="3" id="KW-0732">Signal</keyword>
<protein>
    <submittedName>
        <fullName evidence="5">Tetratricopeptide repeat-containing protein</fullName>
    </submittedName>
</protein>
<evidence type="ECO:0000313" key="5">
    <source>
        <dbReference type="EMBL" id="SCB95824.1"/>
    </source>
</evidence>
<sequence>MHKLFFIILTFLYCQAAVHAQAPQATFSEANELYQQKRYTNAAAKYQQLIDQGYYQPALYYNAGNAYYKASHIGAAVYNYEKALQLAPRDEATLHNLEIVNQQIANNPDALPLLFFQQWWQVFTQVFSANGWAVAAVICAWLLGAVLIVYFFLPGSRAIWAKAGIYVTSLLLVITFGMAAAAYANHFDQRNAIVMNAGLKAKAAPDAGSKDMFELQEGMKVEVLDHTQEFCKVQLVDGKTGWVTCDNIKRL</sequence>
<dbReference type="SUPFAM" id="SSF48452">
    <property type="entry name" value="TPR-like"/>
    <property type="match status" value="1"/>
</dbReference>
<accession>A0A1C4AMF7</accession>
<feature type="signal peptide" evidence="3">
    <location>
        <begin position="1"/>
        <end position="16"/>
    </location>
</feature>
<feature type="transmembrane region" description="Helical" evidence="2">
    <location>
        <begin position="165"/>
        <end position="184"/>
    </location>
</feature>
<dbReference type="STRING" id="1335309.GA0116948_102202"/>
<evidence type="ECO:0000256" key="3">
    <source>
        <dbReference type="SAM" id="SignalP"/>
    </source>
</evidence>
<feature type="repeat" description="TPR" evidence="1">
    <location>
        <begin position="57"/>
        <end position="90"/>
    </location>
</feature>
<dbReference type="EMBL" id="FMAR01000002">
    <property type="protein sequence ID" value="SCB95824.1"/>
    <property type="molecule type" value="Genomic_DNA"/>
</dbReference>
<organism evidence="5 6">
    <name type="scientific">Chitinophaga costaii</name>
    <dbReference type="NCBI Taxonomy" id="1335309"/>
    <lineage>
        <taxon>Bacteria</taxon>
        <taxon>Pseudomonadati</taxon>
        <taxon>Bacteroidota</taxon>
        <taxon>Chitinophagia</taxon>
        <taxon>Chitinophagales</taxon>
        <taxon>Chitinophagaceae</taxon>
        <taxon>Chitinophaga</taxon>
    </lineage>
</organism>
<feature type="transmembrane region" description="Helical" evidence="2">
    <location>
        <begin position="132"/>
        <end position="153"/>
    </location>
</feature>
<dbReference type="Gene3D" id="1.25.40.10">
    <property type="entry name" value="Tetratricopeptide repeat domain"/>
    <property type="match status" value="1"/>
</dbReference>
<feature type="chain" id="PRO_5008688816" evidence="3">
    <location>
        <begin position="17"/>
        <end position="251"/>
    </location>
</feature>
<name>A0A1C4AMF7_9BACT</name>
<gene>
    <name evidence="5" type="ORF">GA0116948_102202</name>
</gene>
<keyword evidence="2" id="KW-0812">Transmembrane</keyword>
<reference evidence="5 6" key="1">
    <citation type="submission" date="2016-08" db="EMBL/GenBank/DDBJ databases">
        <authorList>
            <person name="Seilhamer J.J."/>
        </authorList>
    </citation>
    <scope>NUCLEOTIDE SEQUENCE [LARGE SCALE GENOMIC DNA]</scope>
    <source>
        <strain evidence="5 6">A37T2</strain>
    </source>
</reference>